<proteinExistence type="predicted"/>
<feature type="compositionally biased region" description="Polar residues" evidence="1">
    <location>
        <begin position="1"/>
        <end position="22"/>
    </location>
</feature>
<name>A0A2P4YQ65_9STRA</name>
<feature type="region of interest" description="Disordered" evidence="1">
    <location>
        <begin position="44"/>
        <end position="66"/>
    </location>
</feature>
<dbReference type="Proteomes" id="UP000237271">
    <property type="component" value="Unassembled WGS sequence"/>
</dbReference>
<evidence type="ECO:0000313" key="3">
    <source>
        <dbReference type="Proteomes" id="UP000237271"/>
    </source>
</evidence>
<evidence type="ECO:0000313" key="2">
    <source>
        <dbReference type="EMBL" id="POM79938.1"/>
    </source>
</evidence>
<feature type="region of interest" description="Disordered" evidence="1">
    <location>
        <begin position="1"/>
        <end position="30"/>
    </location>
</feature>
<evidence type="ECO:0000256" key="1">
    <source>
        <dbReference type="SAM" id="MobiDB-lite"/>
    </source>
</evidence>
<gene>
    <name evidence="2" type="ORF">PHPALM_2285</name>
</gene>
<keyword evidence="3" id="KW-1185">Reference proteome</keyword>
<protein>
    <submittedName>
        <fullName evidence="2">Pol protein</fullName>
    </submittedName>
</protein>
<organism evidence="2 3">
    <name type="scientific">Phytophthora palmivora</name>
    <dbReference type="NCBI Taxonomy" id="4796"/>
    <lineage>
        <taxon>Eukaryota</taxon>
        <taxon>Sar</taxon>
        <taxon>Stramenopiles</taxon>
        <taxon>Oomycota</taxon>
        <taxon>Peronosporomycetes</taxon>
        <taxon>Peronosporales</taxon>
        <taxon>Peronosporaceae</taxon>
        <taxon>Phytophthora</taxon>
    </lineage>
</organism>
<reference evidence="2 3" key="1">
    <citation type="journal article" date="2017" name="Genome Biol. Evol.">
        <title>Phytophthora megakarya and P. palmivora, closely related causal agents of cacao black pod rot, underwent increases in genome sizes and gene numbers by different mechanisms.</title>
        <authorList>
            <person name="Ali S.S."/>
            <person name="Shao J."/>
            <person name="Lary D.J."/>
            <person name="Kronmiller B."/>
            <person name="Shen D."/>
            <person name="Strem M.D."/>
            <person name="Amoako-Attah I."/>
            <person name="Akrofi A.Y."/>
            <person name="Begoude B.A."/>
            <person name="Ten Hoopen G.M."/>
            <person name="Coulibaly K."/>
            <person name="Kebe B.I."/>
            <person name="Melnick R.L."/>
            <person name="Guiltinan M.J."/>
            <person name="Tyler B.M."/>
            <person name="Meinhardt L.W."/>
            <person name="Bailey B.A."/>
        </authorList>
    </citation>
    <scope>NUCLEOTIDE SEQUENCE [LARGE SCALE GENOMIC DNA]</scope>
    <source>
        <strain evidence="3">sbr112.9</strain>
    </source>
</reference>
<dbReference type="OrthoDB" id="128532at2759"/>
<dbReference type="AlphaFoldDB" id="A0A2P4YQ65"/>
<sequence>MLLLNPETSPGDSSPNDLNPSSVLDKDILEGVPKQRVMRLGSEIIKNPDDPDYASVKSSRTPHQTNQWPLLYKSSKSGMVRKSKSPHSTPTYCVRKPGGKLYAILRTGSGRWVLSDPDGESDIHTTQGAPGAAYLGVVNDITRDLEYPMTFNRFVN</sequence>
<feature type="compositionally biased region" description="Polar residues" evidence="1">
    <location>
        <begin position="56"/>
        <end position="66"/>
    </location>
</feature>
<dbReference type="EMBL" id="NCKW01000856">
    <property type="protein sequence ID" value="POM79938.1"/>
    <property type="molecule type" value="Genomic_DNA"/>
</dbReference>
<accession>A0A2P4YQ65</accession>
<comment type="caution">
    <text evidence="2">The sequence shown here is derived from an EMBL/GenBank/DDBJ whole genome shotgun (WGS) entry which is preliminary data.</text>
</comment>